<dbReference type="SUPFAM" id="SSF50978">
    <property type="entry name" value="WD40 repeat-like"/>
    <property type="match status" value="1"/>
</dbReference>
<evidence type="ECO:0000256" key="1">
    <source>
        <dbReference type="ARBA" id="ARBA00002355"/>
    </source>
</evidence>
<dbReference type="InterPro" id="IPR015943">
    <property type="entry name" value="WD40/YVTN_repeat-like_dom_sf"/>
</dbReference>
<dbReference type="PROSITE" id="PS50294">
    <property type="entry name" value="WD_REPEATS_REGION"/>
    <property type="match status" value="1"/>
</dbReference>
<dbReference type="Pfam" id="PF00400">
    <property type="entry name" value="WD40"/>
    <property type="match status" value="3"/>
</dbReference>
<dbReference type="GO" id="GO:0005656">
    <property type="term" value="C:nuclear pre-replicative complex"/>
    <property type="evidence" value="ECO:0007669"/>
    <property type="project" value="TreeGrafter"/>
</dbReference>
<feature type="region of interest" description="Disordered" evidence="7">
    <location>
        <begin position="522"/>
        <end position="555"/>
    </location>
</feature>
<dbReference type="GO" id="GO:0006261">
    <property type="term" value="P:DNA-templated DNA replication"/>
    <property type="evidence" value="ECO:0007669"/>
    <property type="project" value="TreeGrafter"/>
</dbReference>
<dbReference type="RefSeq" id="XP_064751936.1">
    <property type="nucleotide sequence ID" value="XM_064900860.1"/>
</dbReference>
<dbReference type="GO" id="GO:0006364">
    <property type="term" value="P:rRNA processing"/>
    <property type="evidence" value="ECO:0007669"/>
    <property type="project" value="UniProtKB-UniRule"/>
</dbReference>
<dbReference type="PANTHER" id="PTHR18763">
    <property type="entry name" value="WD-REPEAT PROTEIN 18"/>
    <property type="match status" value="1"/>
</dbReference>
<accession>A0AAN7T7Z9</accession>
<evidence type="ECO:0000256" key="3">
    <source>
        <dbReference type="ARBA" id="ARBA00022574"/>
    </source>
</evidence>
<evidence type="ECO:0000313" key="8">
    <source>
        <dbReference type="EMBL" id="KAK5091519.1"/>
    </source>
</evidence>
<dbReference type="PROSITE" id="PS50082">
    <property type="entry name" value="WD_REPEATS_2"/>
    <property type="match status" value="3"/>
</dbReference>
<comment type="subunit">
    <text evidence="6">Component of the RIX1 complex, composed of IPI1, RIX1/IPI2 and IPI3 in a 1:2:2 stoichiometry. The complex interacts (via RIX1) with MDN1 (via its hexameric AAA ATPase ring) and the pre-60S ribosome particles.</text>
</comment>
<evidence type="ECO:0000256" key="5">
    <source>
        <dbReference type="PROSITE-ProRule" id="PRU00221"/>
    </source>
</evidence>
<feature type="repeat" description="WD" evidence="5">
    <location>
        <begin position="88"/>
        <end position="122"/>
    </location>
</feature>
<dbReference type="EMBL" id="JAVRRJ010000001">
    <property type="protein sequence ID" value="KAK5091519.1"/>
    <property type="molecule type" value="Genomic_DNA"/>
</dbReference>
<keyword evidence="4" id="KW-0677">Repeat</keyword>
<comment type="function">
    <text evidence="1 6">Component of the RIX1 complex required for processing of ITS2 sequences from 35S pre-rRNA.</text>
</comment>
<dbReference type="PROSITE" id="PS00678">
    <property type="entry name" value="WD_REPEATS_1"/>
    <property type="match status" value="2"/>
</dbReference>
<protein>
    <recommendedName>
        <fullName evidence="6">Pre-rRNA-processing protein IPI3</fullName>
    </recommendedName>
</protein>
<gene>
    <name evidence="8" type="primary">IPI3</name>
    <name evidence="8" type="ORF">LTR05_001703</name>
</gene>
<dbReference type="GeneID" id="90026198"/>
<sequence>MRDDLATETVKPPAVHLSSSLKDVGIFLHEFQPQLALRQGYKKSSSAQNCLAISHNHIFAAQVGKAVVNVYNRAKSNQEATVPLPQKISSLAYAAEAAVLVLGTQDGKLMLWETATGRVTTSSASHIEEVTSLAIASDGNHILSASPDSTVHVWSIKNLVSMGEAESSFLTSTAKQDPVSTFSQHRSAVRALAVSHSHQVSTTFVVSASEDRTCYVWNLANQQILRTFLLAQAPQCATLEPGDRAVYFGTEEGGVQQIDLLTQQSNPASSILDNDARIASNAFQLTPTDVFSSNQGAETGPAQCIAISYDGTRLLTGHYSGKIVLWDVPKRRQLGDVPGLSGQSVTNIHLLQPDGFAINGPRYSIQNVVKPRLELNSSVNHDASLAIPADYTFQAQIMSSQQELLDEIDLAMISSSIPQSMLDAAVQALLRHKTSGGQSKNEDSSDSGPSSSDVYKVEVMEKELASLKAQAAEHARLDQERFERHMARKIKREAIGLEKRQAFFVAKKAGKNGDEAMKPYMQREKEIDAESDEEVIARNPKSNGQHADSDVPMKG</sequence>
<proteinExistence type="inferred from homology"/>
<name>A0AAN7T7Z9_9EURO</name>
<evidence type="ECO:0000313" key="9">
    <source>
        <dbReference type="Proteomes" id="UP001309876"/>
    </source>
</evidence>
<dbReference type="SMART" id="SM00320">
    <property type="entry name" value="WD40"/>
    <property type="match status" value="4"/>
</dbReference>
<dbReference type="Proteomes" id="UP001309876">
    <property type="component" value="Unassembled WGS sequence"/>
</dbReference>
<feature type="repeat" description="WD" evidence="5">
    <location>
        <begin position="123"/>
        <end position="158"/>
    </location>
</feature>
<dbReference type="InterPro" id="IPR036322">
    <property type="entry name" value="WD40_repeat_dom_sf"/>
</dbReference>
<evidence type="ECO:0000256" key="4">
    <source>
        <dbReference type="ARBA" id="ARBA00022737"/>
    </source>
</evidence>
<reference evidence="8 9" key="1">
    <citation type="submission" date="2023-08" db="EMBL/GenBank/DDBJ databases">
        <title>Black Yeasts Isolated from many extreme environments.</title>
        <authorList>
            <person name="Coleine C."/>
            <person name="Stajich J.E."/>
            <person name="Selbmann L."/>
        </authorList>
    </citation>
    <scope>NUCLEOTIDE SEQUENCE [LARGE SCALE GENOMIC DNA]</scope>
    <source>
        <strain evidence="8 9">CCFEE 5910</strain>
    </source>
</reference>
<evidence type="ECO:0000256" key="7">
    <source>
        <dbReference type="SAM" id="MobiDB-lite"/>
    </source>
</evidence>
<comment type="subcellular location">
    <subcellularLocation>
        <location evidence="6">Nucleus</location>
    </subcellularLocation>
</comment>
<evidence type="ECO:0000256" key="6">
    <source>
        <dbReference type="RuleBase" id="RU369067"/>
    </source>
</evidence>
<keyword evidence="9" id="KW-1185">Reference proteome</keyword>
<keyword evidence="3 5" id="KW-0853">WD repeat</keyword>
<keyword evidence="6" id="KW-0698">rRNA processing</keyword>
<dbReference type="Gene3D" id="2.130.10.10">
    <property type="entry name" value="YVTN repeat-like/Quinoprotein amine dehydrogenase"/>
    <property type="match status" value="2"/>
</dbReference>
<dbReference type="InterPro" id="IPR019775">
    <property type="entry name" value="WD40_repeat_CS"/>
</dbReference>
<dbReference type="AlphaFoldDB" id="A0AAN7T7Z9"/>
<dbReference type="InterPro" id="IPR001680">
    <property type="entry name" value="WD40_rpt"/>
</dbReference>
<dbReference type="InterPro" id="IPR045227">
    <property type="entry name" value="WDR18/Ipi3/RID3"/>
</dbReference>
<feature type="repeat" description="WD" evidence="5">
    <location>
        <begin position="182"/>
        <end position="227"/>
    </location>
</feature>
<comment type="similarity">
    <text evidence="2 6">Belongs to the WD repeat IPI3/WDR18 family.</text>
</comment>
<dbReference type="PANTHER" id="PTHR18763:SF0">
    <property type="entry name" value="WD REPEAT-CONTAINING PROTEIN 18"/>
    <property type="match status" value="1"/>
</dbReference>
<comment type="caution">
    <text evidence="8">The sequence shown here is derived from an EMBL/GenBank/DDBJ whole genome shotgun (WGS) entry which is preliminary data.</text>
</comment>
<evidence type="ECO:0000256" key="2">
    <source>
        <dbReference type="ARBA" id="ARBA00010143"/>
    </source>
</evidence>
<dbReference type="GO" id="GO:0120330">
    <property type="term" value="C:rixosome complex"/>
    <property type="evidence" value="ECO:0007669"/>
    <property type="project" value="UniProtKB-UniRule"/>
</dbReference>
<organism evidence="8 9">
    <name type="scientific">Lithohypha guttulata</name>
    <dbReference type="NCBI Taxonomy" id="1690604"/>
    <lineage>
        <taxon>Eukaryota</taxon>
        <taxon>Fungi</taxon>
        <taxon>Dikarya</taxon>
        <taxon>Ascomycota</taxon>
        <taxon>Pezizomycotina</taxon>
        <taxon>Eurotiomycetes</taxon>
        <taxon>Chaetothyriomycetidae</taxon>
        <taxon>Chaetothyriales</taxon>
        <taxon>Trichomeriaceae</taxon>
        <taxon>Lithohypha</taxon>
    </lineage>
</organism>
<feature type="region of interest" description="Disordered" evidence="7">
    <location>
        <begin position="433"/>
        <end position="452"/>
    </location>
</feature>
<keyword evidence="6" id="KW-0539">Nucleus</keyword>